<evidence type="ECO:0000313" key="17">
    <source>
        <dbReference type="Proteomes" id="UP000186469"/>
    </source>
</evidence>
<evidence type="ECO:0000256" key="15">
    <source>
        <dbReference type="SAM" id="Coils"/>
    </source>
</evidence>
<reference evidence="16 17" key="1">
    <citation type="submission" date="2016-12" db="EMBL/GenBank/DDBJ databases">
        <authorList>
            <person name="Song W.-J."/>
            <person name="Kurnit D.M."/>
        </authorList>
    </citation>
    <scope>NUCLEOTIDE SEQUENCE [LARGE SCALE GENOMIC DNA]</scope>
    <source>
        <strain evidence="16 17">DSM 11393</strain>
    </source>
</reference>
<dbReference type="CDD" id="cd06503">
    <property type="entry name" value="ATP-synt_Fo_b"/>
    <property type="match status" value="1"/>
</dbReference>
<keyword evidence="6 13" id="KW-1133">Transmembrane helix</keyword>
<dbReference type="InterPro" id="IPR028987">
    <property type="entry name" value="ATP_synth_B-like_membr_sf"/>
</dbReference>
<evidence type="ECO:0000256" key="13">
    <source>
        <dbReference type="HAMAP-Rule" id="MF_01398"/>
    </source>
</evidence>
<dbReference type="EMBL" id="FRDI01000003">
    <property type="protein sequence ID" value="SHN54649.1"/>
    <property type="molecule type" value="Genomic_DNA"/>
</dbReference>
<comment type="similarity">
    <text evidence="1 13 14">Belongs to the ATPase B chain family.</text>
</comment>
<organism evidence="16 17">
    <name type="scientific">Desulfovibrio litoralis DSM 11393</name>
    <dbReference type="NCBI Taxonomy" id="1121455"/>
    <lineage>
        <taxon>Bacteria</taxon>
        <taxon>Pseudomonadati</taxon>
        <taxon>Thermodesulfobacteriota</taxon>
        <taxon>Desulfovibrionia</taxon>
        <taxon>Desulfovibrionales</taxon>
        <taxon>Desulfovibrionaceae</taxon>
        <taxon>Desulfovibrio</taxon>
    </lineage>
</organism>
<comment type="subcellular location">
    <subcellularLocation>
        <location evidence="13">Cell membrane</location>
        <topology evidence="13">Single-pass membrane protein</topology>
    </subcellularLocation>
    <subcellularLocation>
        <location evidence="12">Endomembrane system</location>
        <topology evidence="12">Single-pass membrane protein</topology>
    </subcellularLocation>
</comment>
<dbReference type="GO" id="GO:0005886">
    <property type="term" value="C:plasma membrane"/>
    <property type="evidence" value="ECO:0007669"/>
    <property type="project" value="UniProtKB-SubCell"/>
</dbReference>
<keyword evidence="7 13" id="KW-0406">Ion transport</keyword>
<evidence type="ECO:0000256" key="11">
    <source>
        <dbReference type="ARBA" id="ARBA00025614"/>
    </source>
</evidence>
<dbReference type="GO" id="GO:0045259">
    <property type="term" value="C:proton-transporting ATP synthase complex"/>
    <property type="evidence" value="ECO:0007669"/>
    <property type="project" value="UniProtKB-KW"/>
</dbReference>
<name>A0A1M7S7L8_9BACT</name>
<dbReference type="GO" id="GO:0046961">
    <property type="term" value="F:proton-transporting ATPase activity, rotational mechanism"/>
    <property type="evidence" value="ECO:0007669"/>
    <property type="project" value="TreeGrafter"/>
</dbReference>
<dbReference type="Proteomes" id="UP000186469">
    <property type="component" value="Unassembled WGS sequence"/>
</dbReference>
<evidence type="ECO:0000256" key="8">
    <source>
        <dbReference type="ARBA" id="ARBA00023136"/>
    </source>
</evidence>
<evidence type="ECO:0000256" key="10">
    <source>
        <dbReference type="ARBA" id="ARBA00025198"/>
    </source>
</evidence>
<keyword evidence="3 13" id="KW-0138">CF(0)</keyword>
<keyword evidence="15" id="KW-0175">Coiled coil</keyword>
<feature type="coiled-coil region" evidence="15">
    <location>
        <begin position="63"/>
        <end position="90"/>
    </location>
</feature>
<evidence type="ECO:0000256" key="2">
    <source>
        <dbReference type="ARBA" id="ARBA00022448"/>
    </source>
</evidence>
<evidence type="ECO:0000256" key="12">
    <source>
        <dbReference type="ARBA" id="ARBA00037847"/>
    </source>
</evidence>
<dbReference type="PANTHER" id="PTHR33445:SF2">
    <property type="entry name" value="ATP SYNTHASE SUBUNIT B', CHLOROPLASTIC"/>
    <property type="match status" value="1"/>
</dbReference>
<evidence type="ECO:0000256" key="14">
    <source>
        <dbReference type="RuleBase" id="RU003848"/>
    </source>
</evidence>
<dbReference type="OrthoDB" id="9794968at2"/>
<evidence type="ECO:0000256" key="1">
    <source>
        <dbReference type="ARBA" id="ARBA00005513"/>
    </source>
</evidence>
<comment type="function">
    <text evidence="11">Component of the F(0) channel, it forms part of the peripheral stalk, linking F(1) to F(0). The b'-subunit is a diverged and duplicated form of b found in plants and photosynthetic bacteria.</text>
</comment>
<protein>
    <recommendedName>
        <fullName evidence="13">ATP synthase subunit b</fullName>
    </recommendedName>
    <alternativeName>
        <fullName evidence="13">ATP synthase F(0) sector subunit b</fullName>
    </alternativeName>
    <alternativeName>
        <fullName evidence="13">ATPase subunit I</fullName>
    </alternativeName>
    <alternativeName>
        <fullName evidence="13">F-type ATPase subunit b</fullName>
        <shortName evidence="13">F-ATPase subunit b</shortName>
    </alternativeName>
</protein>
<keyword evidence="8 13" id="KW-0472">Membrane</keyword>
<comment type="function">
    <text evidence="10 13">F(1)F(0) ATP synthase produces ATP from ADP in the presence of a proton or sodium gradient. F-type ATPases consist of two structural domains, F(1) containing the extramembraneous catalytic core and F(0) containing the membrane proton channel, linked together by a central stalk and a peripheral stalk. During catalysis, ATP synthesis in the catalytic domain of F(1) is coupled via a rotary mechanism of the central stalk subunits to proton translocation.</text>
</comment>
<dbReference type="HAMAP" id="MF_01398">
    <property type="entry name" value="ATP_synth_b_bprime"/>
    <property type="match status" value="1"/>
</dbReference>
<sequence>MVDPNVPVPGMIEISLPLILIQLCNFLVALAFLNYVLIKPVRDIIAERKAKMAGLLDSADDFNKAADLKLKNYESELAKARVQAVSQRDDVRDSALKVEADILGQANSDAQTFIQDAKAQIKSEAKKAMLTLKDQIDALSVKAVDRILS</sequence>
<evidence type="ECO:0000313" key="16">
    <source>
        <dbReference type="EMBL" id="SHN54649.1"/>
    </source>
</evidence>
<dbReference type="STRING" id="1121455.SAMN02745728_00565"/>
<dbReference type="AlphaFoldDB" id="A0A1M7S7L8"/>
<accession>A0A1M7S7L8</accession>
<feature type="transmembrane region" description="Helical" evidence="13">
    <location>
        <begin position="14"/>
        <end position="38"/>
    </location>
</feature>
<dbReference type="GO" id="GO:0046933">
    <property type="term" value="F:proton-transporting ATP synthase activity, rotational mechanism"/>
    <property type="evidence" value="ECO:0007669"/>
    <property type="project" value="UniProtKB-UniRule"/>
</dbReference>
<comment type="subunit">
    <text evidence="13">F-type ATPases have 2 components, F(1) - the catalytic core - and F(0) - the membrane proton channel. F(1) has five subunits: alpha(3), beta(3), gamma(1), delta(1), epsilon(1). F(0) has three main subunits: a(1), b(2) and c(10-14). The alpha and beta chains form an alternating ring which encloses part of the gamma chain. F(1) is attached to F(0) by a central stalk formed by the gamma and epsilon chains, while a peripheral stalk is formed by the delta and b chains.</text>
</comment>
<evidence type="ECO:0000256" key="5">
    <source>
        <dbReference type="ARBA" id="ARBA00022781"/>
    </source>
</evidence>
<dbReference type="InterPro" id="IPR002146">
    <property type="entry name" value="ATP_synth_b/b'su_bac/chlpt"/>
</dbReference>
<keyword evidence="13" id="KW-1003">Cell membrane</keyword>
<keyword evidence="17" id="KW-1185">Reference proteome</keyword>
<evidence type="ECO:0000256" key="3">
    <source>
        <dbReference type="ARBA" id="ARBA00022547"/>
    </source>
</evidence>
<keyword evidence="4 13" id="KW-0812">Transmembrane</keyword>
<dbReference type="SUPFAM" id="SSF81573">
    <property type="entry name" value="F1F0 ATP synthase subunit B, membrane domain"/>
    <property type="match status" value="1"/>
</dbReference>
<dbReference type="PANTHER" id="PTHR33445">
    <property type="entry name" value="ATP SYNTHASE SUBUNIT B', CHLOROPLASTIC"/>
    <property type="match status" value="1"/>
</dbReference>
<dbReference type="RefSeq" id="WP_084650566.1">
    <property type="nucleotide sequence ID" value="NZ_FRDI01000003.1"/>
</dbReference>
<keyword evidence="2 13" id="KW-0813">Transport</keyword>
<evidence type="ECO:0000256" key="7">
    <source>
        <dbReference type="ARBA" id="ARBA00023065"/>
    </source>
</evidence>
<dbReference type="GO" id="GO:0012505">
    <property type="term" value="C:endomembrane system"/>
    <property type="evidence" value="ECO:0007669"/>
    <property type="project" value="UniProtKB-SubCell"/>
</dbReference>
<keyword evidence="5 13" id="KW-0375">Hydrogen ion transport</keyword>
<proteinExistence type="inferred from homology"/>
<gene>
    <name evidence="13" type="primary">atpF</name>
    <name evidence="16" type="ORF">SAMN02745728_00565</name>
</gene>
<evidence type="ECO:0000256" key="9">
    <source>
        <dbReference type="ARBA" id="ARBA00023310"/>
    </source>
</evidence>
<dbReference type="InterPro" id="IPR050059">
    <property type="entry name" value="ATP_synthase_B_chain"/>
</dbReference>
<evidence type="ECO:0000256" key="6">
    <source>
        <dbReference type="ARBA" id="ARBA00022989"/>
    </source>
</evidence>
<keyword evidence="9 13" id="KW-0066">ATP synthesis</keyword>
<evidence type="ECO:0000256" key="4">
    <source>
        <dbReference type="ARBA" id="ARBA00022692"/>
    </source>
</evidence>
<dbReference type="Pfam" id="PF00430">
    <property type="entry name" value="ATP-synt_B"/>
    <property type="match status" value="1"/>
</dbReference>